<feature type="transmembrane region" description="Helical" evidence="19">
    <location>
        <begin position="6"/>
        <end position="28"/>
    </location>
</feature>
<feature type="transmembrane region" description="Helical" evidence="19">
    <location>
        <begin position="246"/>
        <end position="271"/>
    </location>
</feature>
<dbReference type="FunFam" id="1.20.1070.10:FF:000128">
    <property type="entry name" value="Seven TM Receptor"/>
    <property type="match status" value="1"/>
</dbReference>
<dbReference type="GO" id="GO:0042048">
    <property type="term" value="P:olfactory behavior"/>
    <property type="evidence" value="ECO:0007669"/>
    <property type="project" value="TreeGrafter"/>
</dbReference>
<name>G0P526_CAEBE</name>
<comment type="similarity">
    <text evidence="14">Belongs to the nematode receptor-like protein str family.</text>
</comment>
<dbReference type="Pfam" id="PF10326">
    <property type="entry name" value="7TM_GPCR_Str"/>
    <property type="match status" value="1"/>
</dbReference>
<dbReference type="InParanoid" id="G0P526"/>
<keyword evidence="3" id="KW-0145">Chemotaxis</keyword>
<dbReference type="PANTHER" id="PTHR22943:SF41">
    <property type="entry name" value="SEVEN TM RECEPTOR"/>
    <property type="match status" value="1"/>
</dbReference>
<dbReference type="GO" id="GO:0038022">
    <property type="term" value="F:G protein-coupled olfactory receptor activity"/>
    <property type="evidence" value="ECO:0007669"/>
    <property type="project" value="TreeGrafter"/>
</dbReference>
<organism evidence="21">
    <name type="scientific">Caenorhabditis brenneri</name>
    <name type="common">Nematode worm</name>
    <dbReference type="NCBI Taxonomy" id="135651"/>
    <lineage>
        <taxon>Eukaryota</taxon>
        <taxon>Metazoa</taxon>
        <taxon>Ecdysozoa</taxon>
        <taxon>Nematoda</taxon>
        <taxon>Chromadorea</taxon>
        <taxon>Rhabditida</taxon>
        <taxon>Rhabditina</taxon>
        <taxon>Rhabditomorpha</taxon>
        <taxon>Rhabditoidea</taxon>
        <taxon>Rhabditidae</taxon>
        <taxon>Peloderinae</taxon>
        <taxon>Caenorhabditis</taxon>
    </lineage>
</organism>
<keyword evidence="4" id="KW-0716">Sensory transduction</keyword>
<evidence type="ECO:0000256" key="13">
    <source>
        <dbReference type="ARBA" id="ARBA00054965"/>
    </source>
</evidence>
<dbReference type="InterPro" id="IPR019428">
    <property type="entry name" value="7TM_GPCR_serpentine_rcpt_Str"/>
</dbReference>
<dbReference type="PANTHER" id="PTHR22943">
    <property type="entry name" value="7-TRANSMEMBRANE DOMAIN RECEPTOR C.ELEGANS"/>
    <property type="match status" value="1"/>
</dbReference>
<dbReference type="GO" id="GO:0006935">
    <property type="term" value="P:chemotaxis"/>
    <property type="evidence" value="ECO:0007669"/>
    <property type="project" value="UniProtKB-KW"/>
</dbReference>
<keyword evidence="10" id="KW-0675">Receptor</keyword>
<evidence type="ECO:0000256" key="9">
    <source>
        <dbReference type="ARBA" id="ARBA00023136"/>
    </source>
</evidence>
<dbReference type="HOGENOM" id="CLU_036335_2_1_1"/>
<dbReference type="STRING" id="135651.G0P526"/>
<feature type="transmembrane region" description="Helical" evidence="19">
    <location>
        <begin position="130"/>
        <end position="152"/>
    </location>
</feature>
<dbReference type="OrthoDB" id="5780350at2759"/>
<evidence type="ECO:0000256" key="2">
    <source>
        <dbReference type="ARBA" id="ARBA00022475"/>
    </source>
</evidence>
<evidence type="ECO:0000256" key="8">
    <source>
        <dbReference type="ARBA" id="ARBA00023069"/>
    </source>
</evidence>
<keyword evidence="5 19" id="KW-0812">Transmembrane</keyword>
<gene>
    <name evidence="20" type="ORF">CAEBREN_01112</name>
</gene>
<dbReference type="SUPFAM" id="SSF81321">
    <property type="entry name" value="Family A G protein-coupled receptor-like"/>
    <property type="match status" value="1"/>
</dbReference>
<keyword evidence="12" id="KW-0966">Cell projection</keyword>
<sequence>MTVSLLVPIGQHICFVIAVLANSLLLYLVKIRAGLHFGRYRIMMICFSVYSIFYATVETLTLPVMHIHGSGILFYVNSILKDYVGWGVLIATIYCGSFAFCISTLATHFVYRYIAVCRSTKLYNFDGYKLYLWFIPSCFLFTAWATAIQLIYVPNQATRDYFRNMTLEVYNENIDQIAFVAPLYFTRNNDGSRQFRIADLLGALLICNIITLCFTTCTICAYKTYKNLNDFSTQMSIRTRHLNKQLFWTLGLQTLLPCLTQYMPVGLLFVLPLFEIEVGKVGNIVGVLCCLYPALDPLIATFIIDRFRNYILRNELPSGVRSGKVYAAHTLDRQSSNK</sequence>
<keyword evidence="21" id="KW-1185">Reference proteome</keyword>
<keyword evidence="11" id="KW-0325">Glycoprotein</keyword>
<evidence type="ECO:0000256" key="18">
    <source>
        <dbReference type="ARBA" id="ARBA00082489"/>
    </source>
</evidence>
<evidence type="ECO:0000256" key="14">
    <source>
        <dbReference type="ARBA" id="ARBA00061678"/>
    </source>
</evidence>
<dbReference type="Proteomes" id="UP000008068">
    <property type="component" value="Unassembled WGS sequence"/>
</dbReference>
<keyword evidence="9 19" id="KW-0472">Membrane</keyword>
<dbReference type="eggNOG" id="ENOG502TJFK">
    <property type="taxonomic scope" value="Eukaryota"/>
</dbReference>
<evidence type="ECO:0000313" key="20">
    <source>
        <dbReference type="EMBL" id="EGT45191.1"/>
    </source>
</evidence>
<dbReference type="Gene3D" id="1.20.1070.10">
    <property type="entry name" value="Rhodopsin 7-helix transmembrane proteins"/>
    <property type="match status" value="1"/>
</dbReference>
<evidence type="ECO:0000256" key="4">
    <source>
        <dbReference type="ARBA" id="ARBA00022606"/>
    </source>
</evidence>
<evidence type="ECO:0000256" key="17">
    <source>
        <dbReference type="ARBA" id="ARBA00078653"/>
    </source>
</evidence>
<evidence type="ECO:0000256" key="19">
    <source>
        <dbReference type="SAM" id="Phobius"/>
    </source>
</evidence>
<protein>
    <recommendedName>
        <fullName evidence="16">Serpentine receptor class r-10</fullName>
    </recommendedName>
    <alternativeName>
        <fullName evidence="17">Odorant response abnormal protein 10</fullName>
    </alternativeName>
    <alternativeName>
        <fullName evidence="18">Olfactory receptor 10</fullName>
    </alternativeName>
</protein>
<dbReference type="GO" id="GO:0060170">
    <property type="term" value="C:ciliary membrane"/>
    <property type="evidence" value="ECO:0007669"/>
    <property type="project" value="UniProtKB-SubCell"/>
</dbReference>
<comment type="function">
    <text evidence="13">An odorant receptor which affects chemotaxis to the volatile odorant diacetyl. Specifies AWA neuronal cell fate via the odr-7 pathway.</text>
</comment>
<comment type="subunit">
    <text evidence="15">Interacts with odr-4.</text>
</comment>
<dbReference type="OMA" id="CTICAYK"/>
<reference evidence="21" key="1">
    <citation type="submission" date="2011-07" db="EMBL/GenBank/DDBJ databases">
        <authorList>
            <consortium name="Caenorhabditis brenneri Sequencing and Analysis Consortium"/>
            <person name="Wilson R.K."/>
        </authorList>
    </citation>
    <scope>NUCLEOTIDE SEQUENCE [LARGE SCALE GENOMIC DNA]</scope>
    <source>
        <strain evidence="21">PB2801</strain>
    </source>
</reference>
<evidence type="ECO:0000256" key="16">
    <source>
        <dbReference type="ARBA" id="ARBA00067967"/>
    </source>
</evidence>
<dbReference type="AlphaFoldDB" id="G0P526"/>
<evidence type="ECO:0000256" key="7">
    <source>
        <dbReference type="ARBA" id="ARBA00022989"/>
    </source>
</evidence>
<feature type="transmembrane region" description="Helical" evidence="19">
    <location>
        <begin position="83"/>
        <end position="110"/>
    </location>
</feature>
<keyword evidence="8" id="KW-0969">Cilium</keyword>
<evidence type="ECO:0000256" key="11">
    <source>
        <dbReference type="ARBA" id="ARBA00023180"/>
    </source>
</evidence>
<keyword evidence="7 19" id="KW-1133">Transmembrane helix</keyword>
<evidence type="ECO:0000313" key="21">
    <source>
        <dbReference type="Proteomes" id="UP000008068"/>
    </source>
</evidence>
<feature type="transmembrane region" description="Helical" evidence="19">
    <location>
        <begin position="200"/>
        <end position="225"/>
    </location>
</feature>
<evidence type="ECO:0000256" key="15">
    <source>
        <dbReference type="ARBA" id="ARBA00064300"/>
    </source>
</evidence>
<proteinExistence type="inferred from homology"/>
<evidence type="ECO:0000256" key="1">
    <source>
        <dbReference type="ARBA" id="ARBA00004272"/>
    </source>
</evidence>
<evidence type="ECO:0000256" key="12">
    <source>
        <dbReference type="ARBA" id="ARBA00023273"/>
    </source>
</evidence>
<evidence type="ECO:0000256" key="5">
    <source>
        <dbReference type="ARBA" id="ARBA00022692"/>
    </source>
</evidence>
<keyword evidence="6" id="KW-0552">Olfaction</keyword>
<comment type="subcellular location">
    <subcellularLocation>
        <location evidence="1">Cell projection</location>
        <location evidence="1">Cilium membrane</location>
        <topology evidence="1">Multi-pass membrane protein</topology>
    </subcellularLocation>
</comment>
<feature type="transmembrane region" description="Helical" evidence="19">
    <location>
        <begin position="283"/>
        <end position="304"/>
    </location>
</feature>
<evidence type="ECO:0000256" key="6">
    <source>
        <dbReference type="ARBA" id="ARBA00022725"/>
    </source>
</evidence>
<accession>G0P526</accession>
<keyword evidence="2" id="KW-1003">Cell membrane</keyword>
<evidence type="ECO:0000256" key="10">
    <source>
        <dbReference type="ARBA" id="ARBA00023170"/>
    </source>
</evidence>
<dbReference type="EMBL" id="GL380073">
    <property type="protein sequence ID" value="EGT45191.1"/>
    <property type="molecule type" value="Genomic_DNA"/>
</dbReference>
<evidence type="ECO:0000256" key="3">
    <source>
        <dbReference type="ARBA" id="ARBA00022500"/>
    </source>
</evidence>